<gene>
    <name evidence="2" type="ORF">g.7707</name>
</gene>
<reference evidence="2" key="1">
    <citation type="submission" date="2015-11" db="EMBL/GenBank/DDBJ databases">
        <title>De novo transcriptome assembly of four potential Pierce s Disease insect vectors from Arizona vineyards.</title>
        <authorList>
            <person name="Tassone E.E."/>
        </authorList>
    </citation>
    <scope>NUCLEOTIDE SEQUENCE</scope>
</reference>
<dbReference type="AlphaFoldDB" id="A0A1B6MHA5"/>
<evidence type="ECO:0000256" key="1">
    <source>
        <dbReference type="SAM" id="MobiDB-lite"/>
    </source>
</evidence>
<proteinExistence type="predicted"/>
<feature type="non-terminal residue" evidence="2">
    <location>
        <position position="1"/>
    </location>
</feature>
<feature type="region of interest" description="Disordered" evidence="1">
    <location>
        <begin position="44"/>
        <end position="74"/>
    </location>
</feature>
<sequence>TQHLALKRRQPLAPNLRLPLESIPREHLAPKLKQPIALNIRKAIDKPKNDTSSRCSHKKINNEKGKTENSPTNQLRKCKTSGHFNETLFTHKHQQKTSKLGNMKSTPKVIKRGIVNAQELSDILVKITNKTFRGTINDVTSSLVNCKPASEDISGF</sequence>
<feature type="non-terminal residue" evidence="2">
    <location>
        <position position="156"/>
    </location>
</feature>
<name>A0A1B6MHA5_9HEMI</name>
<organism evidence="2">
    <name type="scientific">Graphocephala atropunctata</name>
    <dbReference type="NCBI Taxonomy" id="36148"/>
    <lineage>
        <taxon>Eukaryota</taxon>
        <taxon>Metazoa</taxon>
        <taxon>Ecdysozoa</taxon>
        <taxon>Arthropoda</taxon>
        <taxon>Hexapoda</taxon>
        <taxon>Insecta</taxon>
        <taxon>Pterygota</taxon>
        <taxon>Neoptera</taxon>
        <taxon>Paraneoptera</taxon>
        <taxon>Hemiptera</taxon>
        <taxon>Auchenorrhyncha</taxon>
        <taxon>Membracoidea</taxon>
        <taxon>Cicadellidae</taxon>
        <taxon>Cicadellinae</taxon>
        <taxon>Cicadellini</taxon>
        <taxon>Graphocephala</taxon>
    </lineage>
</organism>
<accession>A0A1B6MHA5</accession>
<protein>
    <submittedName>
        <fullName evidence="2">Uncharacterized protein</fullName>
    </submittedName>
</protein>
<dbReference type="EMBL" id="GEBQ01004685">
    <property type="protein sequence ID" value="JAT35292.1"/>
    <property type="molecule type" value="Transcribed_RNA"/>
</dbReference>
<evidence type="ECO:0000313" key="2">
    <source>
        <dbReference type="EMBL" id="JAT35292.1"/>
    </source>
</evidence>